<evidence type="ECO:0000313" key="2">
    <source>
        <dbReference type="Proteomes" id="UP001062776"/>
    </source>
</evidence>
<dbReference type="Pfam" id="PF08238">
    <property type="entry name" value="Sel1"/>
    <property type="match status" value="5"/>
</dbReference>
<name>A0ABQ0Q438_9PROT</name>
<evidence type="ECO:0000313" key="1">
    <source>
        <dbReference type="EMBL" id="GBQ90431.1"/>
    </source>
</evidence>
<dbReference type="InterPro" id="IPR052945">
    <property type="entry name" value="Mitotic_Regulator"/>
</dbReference>
<gene>
    <name evidence="1" type="ORF">AA0535_2044</name>
</gene>
<dbReference type="PANTHER" id="PTHR43628">
    <property type="entry name" value="ACTIVATOR OF C KINASE PROTEIN 1-RELATED"/>
    <property type="match status" value="1"/>
</dbReference>
<proteinExistence type="predicted"/>
<sequence length="249" mass="27446">MRYGRLPEAIEAIRLKALAGHVLEQVLWGQILRDSVYVPSRPDLAFRWFEGAANAGYGPGLNMLGRCYQFGWGCSRDLPRAAACYEQAALRGDAWGCYNLAIVTMRGIGVAKDLARARTLFKAGAEAGHAKSMNLYARFLEEGWEIAQNREEAAQWYRRSAEAGDYRGQHNYATLLCDQGKREQALEWWRKAVGEATSDILLAMRSRLALLDPPADAALVSSVEERLAGLECGQGAIPVTQSGPHETVS</sequence>
<dbReference type="InterPro" id="IPR011990">
    <property type="entry name" value="TPR-like_helical_dom_sf"/>
</dbReference>
<comment type="caution">
    <text evidence="1">The sequence shown here is derived from an EMBL/GenBank/DDBJ whole genome shotgun (WGS) entry which is preliminary data.</text>
</comment>
<dbReference type="EMBL" id="BAPV01000020">
    <property type="protein sequence ID" value="GBQ90431.1"/>
    <property type="molecule type" value="Genomic_DNA"/>
</dbReference>
<keyword evidence="2" id="KW-1185">Reference proteome</keyword>
<dbReference type="PANTHER" id="PTHR43628:SF1">
    <property type="entry name" value="CHITIN SYNTHASE REGULATORY FACTOR 2-RELATED"/>
    <property type="match status" value="1"/>
</dbReference>
<evidence type="ECO:0008006" key="3">
    <source>
        <dbReference type="Google" id="ProtNLM"/>
    </source>
</evidence>
<dbReference type="InterPro" id="IPR006597">
    <property type="entry name" value="Sel1-like"/>
</dbReference>
<accession>A0ABQ0Q438</accession>
<dbReference type="SMART" id="SM00671">
    <property type="entry name" value="SEL1"/>
    <property type="match status" value="4"/>
</dbReference>
<reference evidence="1" key="1">
    <citation type="submission" date="2013-04" db="EMBL/GenBank/DDBJ databases">
        <title>The genome sequencing project of 58 acetic acid bacteria.</title>
        <authorList>
            <person name="Okamoto-Kainuma A."/>
            <person name="Ishikawa M."/>
            <person name="Umino S."/>
            <person name="Koizumi Y."/>
            <person name="Shiwa Y."/>
            <person name="Yoshikawa H."/>
            <person name="Matsutani M."/>
            <person name="Matsushita K."/>
        </authorList>
    </citation>
    <scope>NUCLEOTIDE SEQUENCE</scope>
    <source>
        <strain evidence="1">NRIC 0535</strain>
    </source>
</reference>
<organism evidence="1 2">
    <name type="scientific">Asaia krungthepensis NRIC 0535</name>
    <dbReference type="NCBI Taxonomy" id="1307925"/>
    <lineage>
        <taxon>Bacteria</taxon>
        <taxon>Pseudomonadati</taxon>
        <taxon>Pseudomonadota</taxon>
        <taxon>Alphaproteobacteria</taxon>
        <taxon>Acetobacterales</taxon>
        <taxon>Acetobacteraceae</taxon>
        <taxon>Asaia</taxon>
    </lineage>
</organism>
<dbReference type="RefSeq" id="WP_264815976.1">
    <property type="nucleotide sequence ID" value="NZ_BAPV01000020.1"/>
</dbReference>
<dbReference type="Proteomes" id="UP001062776">
    <property type="component" value="Unassembled WGS sequence"/>
</dbReference>
<dbReference type="Gene3D" id="1.25.40.10">
    <property type="entry name" value="Tetratricopeptide repeat domain"/>
    <property type="match status" value="1"/>
</dbReference>
<dbReference type="SUPFAM" id="SSF81901">
    <property type="entry name" value="HCP-like"/>
    <property type="match status" value="1"/>
</dbReference>
<protein>
    <recommendedName>
        <fullName evidence="3">Sel1 repeat family protein</fullName>
    </recommendedName>
</protein>